<evidence type="ECO:0000313" key="8">
    <source>
        <dbReference type="EMBL" id="RXW25432.1"/>
    </source>
</evidence>
<protein>
    <recommendedName>
        <fullName evidence="10">Cleft lip and palate associated transmembrane protein</fullName>
    </recommendedName>
</protein>
<evidence type="ECO:0000256" key="1">
    <source>
        <dbReference type="ARBA" id="ARBA00004141"/>
    </source>
</evidence>
<comment type="similarity">
    <text evidence="2">Belongs to the CLPTM1 family.</text>
</comment>
<feature type="transmembrane region" description="Helical" evidence="7">
    <location>
        <begin position="341"/>
        <end position="361"/>
    </location>
</feature>
<feature type="transmembrane region" description="Helical" evidence="7">
    <location>
        <begin position="373"/>
        <end position="397"/>
    </location>
</feature>
<comment type="caution">
    <text evidence="8">The sequence shown here is derived from an EMBL/GenBank/DDBJ whole genome shotgun (WGS) entry which is preliminary data.</text>
</comment>
<evidence type="ECO:0000256" key="4">
    <source>
        <dbReference type="ARBA" id="ARBA00022989"/>
    </source>
</evidence>
<feature type="region of interest" description="Disordered" evidence="6">
    <location>
        <begin position="52"/>
        <end position="71"/>
    </location>
</feature>
<dbReference type="OrthoDB" id="378564at2759"/>
<dbReference type="EMBL" id="SDEE01000005">
    <property type="protein sequence ID" value="RXW25432.1"/>
    <property type="molecule type" value="Genomic_DNA"/>
</dbReference>
<dbReference type="AlphaFoldDB" id="A0A4Q2E0N4"/>
<feature type="transmembrane region" description="Helical" evidence="7">
    <location>
        <begin position="492"/>
        <end position="514"/>
    </location>
</feature>
<evidence type="ECO:0000313" key="9">
    <source>
        <dbReference type="Proteomes" id="UP000290288"/>
    </source>
</evidence>
<sequence>MSQPQQQPQAVAAPAQEEPNTFKSVIKLAQQCLMIWTLTQLASKFLLPSAQPPATAPASQATPGAATTQVPTVDPRLLPPVQASLGWSLGQPVDLHVYLSTNPRGDVFSKPERLPHFTWDNILFGNYDDSRTVSYDVNFPESVLRNGSLWADIFLTKNGASPNPRKPSFNAQNVHHIRKLLTPYFAKPKIRKEHNLLSAQPEKVEEEATVDEPDVIVPHWHKNVTIALVSDGSVLNYQQLPPPLFEHIHLIPGERDEAGTKGQYYPVIFPNEFWHLRQHYVELDSTTPSLPIEFTFQPMSFMKFQIFASMTHGFNEASKKNGAQTSEIDEIKRMLLETNPWFLGLTGLVSILHVLFEMLAFKSDVSHWREKKEMVGVSVRTIVTNVVVQLIVLLYLIDNNENTSWMILMGSGMGVLIEAWKITKAVDIRLVPAPPGSSLPYKLEIKDKHVLSEDEKKTQEYDALAFRYVSYVAIPTLMAYTGYSLVYESHKGWYSFIISTLTSFVYMFGFAQLVPQLIINYKLKSVAHMPMKAMVYKTLSTVVDDLFAFCIKMPFLHRLACFRDDVVFLVFLYQRWIYRIDPKRVNEYGQVGEDKDTAQALQEKKKQ</sequence>
<reference evidence="8 9" key="1">
    <citation type="submission" date="2019-01" db="EMBL/GenBank/DDBJ databases">
        <title>Draft genome sequence of Psathyrella aberdarensis IHI B618.</title>
        <authorList>
            <person name="Buettner E."/>
            <person name="Kellner H."/>
        </authorList>
    </citation>
    <scope>NUCLEOTIDE SEQUENCE [LARGE SCALE GENOMIC DNA]</scope>
    <source>
        <strain evidence="8 9">IHI B618</strain>
    </source>
</reference>
<evidence type="ECO:0008006" key="10">
    <source>
        <dbReference type="Google" id="ProtNLM"/>
    </source>
</evidence>
<dbReference type="PANTHER" id="PTHR21347">
    <property type="entry name" value="CLEFT LIP AND PALATE ASSOCIATED TRANSMEMBRANE PROTEIN-RELATED"/>
    <property type="match status" value="1"/>
</dbReference>
<proteinExistence type="inferred from homology"/>
<dbReference type="PANTHER" id="PTHR21347:SF0">
    <property type="entry name" value="LIPID SCRAMBLASE CLPTM1L"/>
    <property type="match status" value="1"/>
</dbReference>
<evidence type="ECO:0000256" key="7">
    <source>
        <dbReference type="SAM" id="Phobius"/>
    </source>
</evidence>
<gene>
    <name evidence="8" type="ORF">EST38_g430</name>
</gene>
<dbReference type="InterPro" id="IPR008429">
    <property type="entry name" value="CLPTM1"/>
</dbReference>
<keyword evidence="5 7" id="KW-0472">Membrane</keyword>
<dbReference type="GO" id="GO:0012505">
    <property type="term" value="C:endomembrane system"/>
    <property type="evidence" value="ECO:0007669"/>
    <property type="project" value="TreeGrafter"/>
</dbReference>
<dbReference type="STRING" id="2316362.A0A4Q2E0N4"/>
<keyword evidence="4 7" id="KW-1133">Transmembrane helix</keyword>
<feature type="transmembrane region" description="Helical" evidence="7">
    <location>
        <begin position="465"/>
        <end position="486"/>
    </location>
</feature>
<evidence type="ECO:0000256" key="2">
    <source>
        <dbReference type="ARBA" id="ARBA00009310"/>
    </source>
</evidence>
<keyword evidence="9" id="KW-1185">Reference proteome</keyword>
<feature type="compositionally biased region" description="Low complexity" evidence="6">
    <location>
        <begin position="56"/>
        <end position="69"/>
    </location>
</feature>
<evidence type="ECO:0000256" key="6">
    <source>
        <dbReference type="SAM" id="MobiDB-lite"/>
    </source>
</evidence>
<evidence type="ECO:0000256" key="5">
    <source>
        <dbReference type="ARBA" id="ARBA00023136"/>
    </source>
</evidence>
<dbReference type="Proteomes" id="UP000290288">
    <property type="component" value="Unassembled WGS sequence"/>
</dbReference>
<comment type="subcellular location">
    <subcellularLocation>
        <location evidence="1">Membrane</location>
        <topology evidence="1">Multi-pass membrane protein</topology>
    </subcellularLocation>
</comment>
<name>A0A4Q2E0N4_9AGAR</name>
<dbReference type="GO" id="GO:0016020">
    <property type="term" value="C:membrane"/>
    <property type="evidence" value="ECO:0007669"/>
    <property type="project" value="UniProtKB-SubCell"/>
</dbReference>
<organism evidence="8 9">
    <name type="scientific">Candolleomyces aberdarensis</name>
    <dbReference type="NCBI Taxonomy" id="2316362"/>
    <lineage>
        <taxon>Eukaryota</taxon>
        <taxon>Fungi</taxon>
        <taxon>Dikarya</taxon>
        <taxon>Basidiomycota</taxon>
        <taxon>Agaricomycotina</taxon>
        <taxon>Agaricomycetes</taxon>
        <taxon>Agaricomycetidae</taxon>
        <taxon>Agaricales</taxon>
        <taxon>Agaricineae</taxon>
        <taxon>Psathyrellaceae</taxon>
        <taxon>Candolleomyces</taxon>
    </lineage>
</organism>
<dbReference type="Pfam" id="PF05602">
    <property type="entry name" value="CLPTM1"/>
    <property type="match status" value="1"/>
</dbReference>
<keyword evidence="3 7" id="KW-0812">Transmembrane</keyword>
<evidence type="ECO:0000256" key="3">
    <source>
        <dbReference type="ARBA" id="ARBA00022692"/>
    </source>
</evidence>
<accession>A0A4Q2E0N4</accession>